<protein>
    <recommendedName>
        <fullName evidence="3">Sporulation histidine kinase inhibitor Sda</fullName>
    </recommendedName>
</protein>
<comment type="caution">
    <text evidence="1">The sequence shown here is derived from an EMBL/GenBank/DDBJ whole genome shotgun (WGS) entry which is preliminary data.</text>
</comment>
<dbReference type="InterPro" id="IPR036916">
    <property type="entry name" value="Sda_sf"/>
</dbReference>
<dbReference type="Gene3D" id="1.10.287.1100">
    <property type="entry name" value="Sporulation inhibitor A"/>
    <property type="match status" value="1"/>
</dbReference>
<dbReference type="Pfam" id="PF08970">
    <property type="entry name" value="Sda"/>
    <property type="match status" value="1"/>
</dbReference>
<dbReference type="EMBL" id="JWIR02000047">
    <property type="protein sequence ID" value="KKB38364.1"/>
    <property type="molecule type" value="Genomic_DNA"/>
</dbReference>
<evidence type="ECO:0008006" key="3">
    <source>
        <dbReference type="Google" id="ProtNLM"/>
    </source>
</evidence>
<keyword evidence="2" id="KW-1185">Reference proteome</keyword>
<dbReference type="AlphaFoldDB" id="A0A0F5HNJ1"/>
<evidence type="ECO:0000313" key="2">
    <source>
        <dbReference type="Proteomes" id="UP000031563"/>
    </source>
</evidence>
<organism evidence="1 2">
    <name type="scientific">Bacillus thermotolerans</name>
    <name type="common">Quasibacillus thermotolerans</name>
    <dbReference type="NCBI Taxonomy" id="1221996"/>
    <lineage>
        <taxon>Bacteria</taxon>
        <taxon>Bacillati</taxon>
        <taxon>Bacillota</taxon>
        <taxon>Bacilli</taxon>
        <taxon>Bacillales</taxon>
        <taxon>Bacillaceae</taxon>
        <taxon>Bacillus</taxon>
    </lineage>
</organism>
<accession>A0A0F5HNJ1</accession>
<evidence type="ECO:0000313" key="1">
    <source>
        <dbReference type="EMBL" id="KKB38364.1"/>
    </source>
</evidence>
<name>A0A0F5HNJ1_BACTR</name>
<dbReference type="SUPFAM" id="SSF100985">
    <property type="entry name" value="Sporulation inhibitor Sda"/>
    <property type="match status" value="1"/>
</dbReference>
<dbReference type="OrthoDB" id="2933732at2"/>
<proteinExistence type="predicted"/>
<gene>
    <name evidence="1" type="ORF">QY95_02612</name>
</gene>
<sequence length="50" mass="5989">MYQLSDEMLLSAYQKAKELDKENKMPRDFITMMEEELKKRNLSVYANNSI</sequence>
<accession>A0A0F5HYB6</accession>
<reference evidence="1" key="1">
    <citation type="submission" date="2015-02" db="EMBL/GenBank/DDBJ databases">
        <title>Genome Assembly of Bacillaceae bacterium MTCC 8252.</title>
        <authorList>
            <person name="Verma A."/>
            <person name="Khatri I."/>
            <person name="Mual P."/>
            <person name="Subramanian S."/>
            <person name="Krishnamurthi S."/>
        </authorList>
    </citation>
    <scope>NUCLEOTIDE SEQUENCE [LARGE SCALE GENOMIC DNA]</scope>
    <source>
        <strain evidence="1">MTCC 8252</strain>
    </source>
</reference>
<dbReference type="Proteomes" id="UP000031563">
    <property type="component" value="Unassembled WGS sequence"/>
</dbReference>
<dbReference type="RefSeq" id="WP_082090194.1">
    <property type="nucleotide sequence ID" value="NZ_JWIQ02000133.1"/>
</dbReference>
<dbReference type="InterPro" id="IPR015064">
    <property type="entry name" value="Sda"/>
</dbReference>